<feature type="domain" description="HTH luxR-type" evidence="2">
    <location>
        <begin position="201"/>
        <end position="250"/>
    </location>
</feature>
<keyword evidence="4" id="KW-1185">Reference proteome</keyword>
<reference evidence="3 4" key="1">
    <citation type="submission" date="2019-03" db="EMBL/GenBank/DDBJ databases">
        <title>Genomic Encyclopedia of Type Strains, Phase III (KMG-III): the genomes of soil and plant-associated and newly described type strains.</title>
        <authorList>
            <person name="Whitman W."/>
        </authorList>
    </citation>
    <scope>NUCLEOTIDE SEQUENCE [LARGE SCALE GENOMIC DNA]</scope>
    <source>
        <strain evidence="3 4">VKM Ac-2527</strain>
    </source>
</reference>
<name>A0A4R6JLZ6_9ACTN</name>
<dbReference type="InterPro" id="IPR051797">
    <property type="entry name" value="TrmB-like"/>
</dbReference>
<dbReference type="InterPro" id="IPR036388">
    <property type="entry name" value="WH-like_DNA-bd_sf"/>
</dbReference>
<dbReference type="InterPro" id="IPR016032">
    <property type="entry name" value="Sig_transdc_resp-reg_C-effctor"/>
</dbReference>
<comment type="caution">
    <text evidence="3">The sequence shown here is derived from an EMBL/GenBank/DDBJ whole genome shotgun (WGS) entry which is preliminary data.</text>
</comment>
<gene>
    <name evidence="3" type="ORF">EV643_12226</name>
</gene>
<keyword evidence="1" id="KW-0175">Coiled coil</keyword>
<evidence type="ECO:0000313" key="4">
    <source>
        <dbReference type="Proteomes" id="UP000295388"/>
    </source>
</evidence>
<dbReference type="AlphaFoldDB" id="A0A4R6JLZ6"/>
<organism evidence="3 4">
    <name type="scientific">Kribbella caucasensis</name>
    <dbReference type="NCBI Taxonomy" id="2512215"/>
    <lineage>
        <taxon>Bacteria</taxon>
        <taxon>Bacillati</taxon>
        <taxon>Actinomycetota</taxon>
        <taxon>Actinomycetes</taxon>
        <taxon>Propionibacteriales</taxon>
        <taxon>Kribbellaceae</taxon>
        <taxon>Kribbella</taxon>
    </lineage>
</organism>
<dbReference type="GO" id="GO:0006355">
    <property type="term" value="P:regulation of DNA-templated transcription"/>
    <property type="evidence" value="ECO:0007669"/>
    <property type="project" value="InterPro"/>
</dbReference>
<dbReference type="SUPFAM" id="SSF46894">
    <property type="entry name" value="C-terminal effector domain of the bipartite response regulators"/>
    <property type="match status" value="1"/>
</dbReference>
<dbReference type="Proteomes" id="UP000295388">
    <property type="component" value="Unassembled WGS sequence"/>
</dbReference>
<proteinExistence type="predicted"/>
<dbReference type="EMBL" id="SNWQ01000022">
    <property type="protein sequence ID" value="TDO35615.1"/>
    <property type="molecule type" value="Genomic_DNA"/>
</dbReference>
<dbReference type="InterPro" id="IPR000792">
    <property type="entry name" value="Tscrpt_reg_LuxR_C"/>
</dbReference>
<dbReference type="Gene3D" id="1.10.10.10">
    <property type="entry name" value="Winged helix-like DNA-binding domain superfamily/Winged helix DNA-binding domain"/>
    <property type="match status" value="1"/>
</dbReference>
<dbReference type="PANTHER" id="PTHR34293:SF1">
    <property type="entry name" value="HTH-TYPE TRANSCRIPTIONAL REGULATOR TRMBL2"/>
    <property type="match status" value="1"/>
</dbReference>
<evidence type="ECO:0000256" key="1">
    <source>
        <dbReference type="SAM" id="Coils"/>
    </source>
</evidence>
<dbReference type="GO" id="GO:0003677">
    <property type="term" value="F:DNA binding"/>
    <property type="evidence" value="ECO:0007669"/>
    <property type="project" value="InterPro"/>
</dbReference>
<feature type="coiled-coil region" evidence="1">
    <location>
        <begin position="34"/>
        <end position="61"/>
    </location>
</feature>
<sequence length="260" mass="28007">MSPALGGLVAKGLVSEVEGRYVAVSPDIALEVLLLDQERLLRDARARIDELAADYRNHTGTPTSTLLELVTGTASVQQRIRQVQQAARTELRRLVKAPFGAPPVHRADCRTVYEHAVLDADGNEVADLLTTAEQARVLPSVPIHFYLADDRLALVLLAPDSAVILQPCGLFDAYAELFERLWERALPVHSLPAESADDGIEALVALLLSGLTDQAIARQLGVSARTAQRKIATLMQDLGAHTRFQAGAQAAIRDLGNGSV</sequence>
<accession>A0A4R6JLZ6</accession>
<evidence type="ECO:0000313" key="3">
    <source>
        <dbReference type="EMBL" id="TDO35615.1"/>
    </source>
</evidence>
<evidence type="ECO:0000259" key="2">
    <source>
        <dbReference type="SMART" id="SM00421"/>
    </source>
</evidence>
<dbReference type="PANTHER" id="PTHR34293">
    <property type="entry name" value="HTH-TYPE TRANSCRIPTIONAL REGULATOR TRMBL2"/>
    <property type="match status" value="1"/>
</dbReference>
<dbReference type="SMART" id="SM00421">
    <property type="entry name" value="HTH_LUXR"/>
    <property type="match status" value="1"/>
</dbReference>
<protein>
    <submittedName>
        <fullName evidence="3">Regulatory LuxR family protein</fullName>
    </submittedName>
</protein>